<name>A0A0F7U5K8_PENBI</name>
<protein>
    <recommendedName>
        <fullName evidence="8">Dimethylaniline monooxygenase</fullName>
    </recommendedName>
</protein>
<dbReference type="PIRSF" id="PIRSF000332">
    <property type="entry name" value="FMO"/>
    <property type="match status" value="1"/>
</dbReference>
<accession>A0A0F7U5K8</accession>
<dbReference type="OrthoDB" id="66881at2759"/>
<evidence type="ECO:0000256" key="2">
    <source>
        <dbReference type="ARBA" id="ARBA00022630"/>
    </source>
</evidence>
<evidence type="ECO:0008006" key="8">
    <source>
        <dbReference type="Google" id="ProtNLM"/>
    </source>
</evidence>
<dbReference type="InterPro" id="IPR036188">
    <property type="entry name" value="FAD/NAD-bd_sf"/>
</dbReference>
<dbReference type="InterPro" id="IPR050346">
    <property type="entry name" value="FMO-like"/>
</dbReference>
<dbReference type="GO" id="GO:0004499">
    <property type="term" value="F:N,N-dimethylaniline monooxygenase activity"/>
    <property type="evidence" value="ECO:0007669"/>
    <property type="project" value="InterPro"/>
</dbReference>
<reference evidence="7" key="1">
    <citation type="journal article" date="2015" name="Genome Announc.">
        <title>Draft genome sequence of the fungus Penicillium brasilianum MG11.</title>
        <authorList>
            <person name="Horn F."/>
            <person name="Linde J."/>
            <person name="Mattern D.J."/>
            <person name="Walther G."/>
            <person name="Guthke R."/>
            <person name="Brakhage A.A."/>
            <person name="Valiante V."/>
        </authorList>
    </citation>
    <scope>NUCLEOTIDE SEQUENCE [LARGE SCALE GENOMIC DNA]</scope>
    <source>
        <strain evidence="7">MG11</strain>
    </source>
</reference>
<keyword evidence="5" id="KW-0560">Oxidoreductase</keyword>
<dbReference type="PRINTS" id="PR00419">
    <property type="entry name" value="ADXRDTASE"/>
</dbReference>
<sequence>MVEIAVIGAGAAGLPTLKNLLEEGFKATAFDRNTEIGGIWNMREDDQPSVLESEETPSIMLFCSSDPPSQLELVTYKSWAVNNLILTSGTIANNSTDFGCYTDFPYPNDSATYASAREVSLYLRAYADHFDLFPHIRLGTTIHRAKLTTMEGIEKWELAITQDSSSKEELLYFDRLVVASGSFSTPSQPTIPGLDRFEGRLMHSAAYKRPADFNGLRVLVVGTGNTAADVVATLKGHARQVYWSHRRGALILPRKIKQMPLDHTLTYRSTRLGDALAAYFPDFAERLMIRTLEKLQNTVFNIPSEWDLKPVPLLRHALPIITDDLVVELEAARAMSVPKIKRVIGKGAVQLEDDTVLDEIDAIVFCTGYHKTDWALVGDELDPTRHTTPRWGSANCSTNHQLPRLYQNIFSLDRPHSLAYIGVFSGLISGFTMSDLASMALAQVWKGNSALPSAAEMNNHVNMHHNWLYGQRGLMIQPEQLSTQN</sequence>
<dbReference type="EMBL" id="CDHK01000022">
    <property type="protein sequence ID" value="CEJ62747.1"/>
    <property type="molecule type" value="Genomic_DNA"/>
</dbReference>
<evidence type="ECO:0000256" key="1">
    <source>
        <dbReference type="ARBA" id="ARBA00009183"/>
    </source>
</evidence>
<keyword evidence="2" id="KW-0285">Flavoprotein</keyword>
<dbReference type="AlphaFoldDB" id="A0A0F7U5K8"/>
<dbReference type="SUPFAM" id="SSF51905">
    <property type="entry name" value="FAD/NAD(P)-binding domain"/>
    <property type="match status" value="2"/>
</dbReference>
<keyword evidence="4" id="KW-0521">NADP</keyword>
<keyword evidence="3" id="KW-0274">FAD</keyword>
<dbReference type="Pfam" id="PF00743">
    <property type="entry name" value="FMO-like"/>
    <property type="match status" value="2"/>
</dbReference>
<dbReference type="PANTHER" id="PTHR23023">
    <property type="entry name" value="DIMETHYLANILINE MONOOXYGENASE"/>
    <property type="match status" value="1"/>
</dbReference>
<evidence type="ECO:0000256" key="4">
    <source>
        <dbReference type="ARBA" id="ARBA00022857"/>
    </source>
</evidence>
<comment type="similarity">
    <text evidence="1">Belongs to the FMO family.</text>
</comment>
<proteinExistence type="inferred from homology"/>
<dbReference type="InterPro" id="IPR000960">
    <property type="entry name" value="Flavin_mOase"/>
</dbReference>
<evidence type="ECO:0000313" key="6">
    <source>
        <dbReference type="EMBL" id="CEJ62747.1"/>
    </source>
</evidence>
<evidence type="ECO:0000313" key="7">
    <source>
        <dbReference type="Proteomes" id="UP000042958"/>
    </source>
</evidence>
<gene>
    <name evidence="6" type="ORF">PMG11_11238</name>
</gene>
<dbReference type="GO" id="GO:0050660">
    <property type="term" value="F:flavin adenine dinucleotide binding"/>
    <property type="evidence" value="ECO:0007669"/>
    <property type="project" value="InterPro"/>
</dbReference>
<dbReference type="InterPro" id="IPR020946">
    <property type="entry name" value="Flavin_mOase-like"/>
</dbReference>
<evidence type="ECO:0000256" key="3">
    <source>
        <dbReference type="ARBA" id="ARBA00022827"/>
    </source>
</evidence>
<organism evidence="6 7">
    <name type="scientific">Penicillium brasilianum</name>
    <dbReference type="NCBI Taxonomy" id="104259"/>
    <lineage>
        <taxon>Eukaryota</taxon>
        <taxon>Fungi</taxon>
        <taxon>Dikarya</taxon>
        <taxon>Ascomycota</taxon>
        <taxon>Pezizomycotina</taxon>
        <taxon>Eurotiomycetes</taxon>
        <taxon>Eurotiomycetidae</taxon>
        <taxon>Eurotiales</taxon>
        <taxon>Aspergillaceae</taxon>
        <taxon>Penicillium</taxon>
    </lineage>
</organism>
<dbReference type="STRING" id="104259.A0A0F7U5K8"/>
<dbReference type="Gene3D" id="3.50.50.60">
    <property type="entry name" value="FAD/NAD(P)-binding domain"/>
    <property type="match status" value="1"/>
</dbReference>
<evidence type="ECO:0000256" key="5">
    <source>
        <dbReference type="ARBA" id="ARBA00023002"/>
    </source>
</evidence>
<dbReference type="Proteomes" id="UP000042958">
    <property type="component" value="Unassembled WGS sequence"/>
</dbReference>
<keyword evidence="7" id="KW-1185">Reference proteome</keyword>
<dbReference type="GO" id="GO:0050661">
    <property type="term" value="F:NADP binding"/>
    <property type="evidence" value="ECO:0007669"/>
    <property type="project" value="InterPro"/>
</dbReference>